<comment type="caution">
    <text evidence="2">The sequence shown here is derived from an EMBL/GenBank/DDBJ whole genome shotgun (WGS) entry which is preliminary data.</text>
</comment>
<gene>
    <name evidence="2" type="ORF">PFR001_LOCUS2329</name>
</gene>
<sequence>MSLQLKLCSPLQMCRKRISTKRKWVWKIVVGDAVDTDTDMDMVMDTDTDTDMDTGTDMDTDTGTGTDMDTMVGDGKRCQQREELSSSLITRKQFAGKLMFLSSVTF</sequence>
<proteinExistence type="predicted"/>
<evidence type="ECO:0000313" key="2">
    <source>
        <dbReference type="EMBL" id="CAH0486724.1"/>
    </source>
</evidence>
<keyword evidence="3" id="KW-1185">Reference proteome</keyword>
<evidence type="ECO:0000256" key="1">
    <source>
        <dbReference type="SAM" id="MobiDB-lite"/>
    </source>
</evidence>
<feature type="compositionally biased region" description="Low complexity" evidence="1">
    <location>
        <begin position="61"/>
        <end position="73"/>
    </location>
</feature>
<name>A0ABN8C0H5_9STRA</name>
<feature type="region of interest" description="Disordered" evidence="1">
    <location>
        <begin position="46"/>
        <end position="77"/>
    </location>
</feature>
<evidence type="ECO:0000313" key="3">
    <source>
        <dbReference type="Proteomes" id="UP001157938"/>
    </source>
</evidence>
<protein>
    <submittedName>
        <fullName evidence="2">Uncharacterized protein</fullName>
    </submittedName>
</protein>
<dbReference type="EMBL" id="CAKLBC010000515">
    <property type="protein sequence ID" value="CAH0486724.1"/>
    <property type="molecule type" value="Genomic_DNA"/>
</dbReference>
<feature type="compositionally biased region" description="Acidic residues" evidence="1">
    <location>
        <begin position="46"/>
        <end position="60"/>
    </location>
</feature>
<reference evidence="2 3" key="1">
    <citation type="submission" date="2021-11" db="EMBL/GenBank/DDBJ databases">
        <authorList>
            <person name="Islam A."/>
            <person name="Islam S."/>
            <person name="Flora M.S."/>
            <person name="Rahman M."/>
            <person name="Ziaur R.M."/>
            <person name="Epstein J.H."/>
            <person name="Hassan M."/>
            <person name="Klassen M."/>
            <person name="Woodard K."/>
            <person name="Webb A."/>
            <person name="Webby R.J."/>
            <person name="El Zowalaty M.E."/>
        </authorList>
    </citation>
    <scope>NUCLEOTIDE SEQUENCE [LARGE SCALE GENOMIC DNA]</scope>
    <source>
        <strain evidence="2">Pf1</strain>
    </source>
</reference>
<dbReference type="Proteomes" id="UP001157938">
    <property type="component" value="Unassembled WGS sequence"/>
</dbReference>
<accession>A0ABN8C0H5</accession>
<organism evidence="2 3">
    <name type="scientific">Peronospora farinosa</name>
    <dbReference type="NCBI Taxonomy" id="134698"/>
    <lineage>
        <taxon>Eukaryota</taxon>
        <taxon>Sar</taxon>
        <taxon>Stramenopiles</taxon>
        <taxon>Oomycota</taxon>
        <taxon>Peronosporomycetes</taxon>
        <taxon>Peronosporales</taxon>
        <taxon>Peronosporaceae</taxon>
        <taxon>Peronospora</taxon>
    </lineage>
</organism>